<dbReference type="Pfam" id="PF03652">
    <property type="entry name" value="RuvX"/>
    <property type="match status" value="1"/>
</dbReference>
<dbReference type="InterPro" id="IPR037027">
    <property type="entry name" value="YqgF/RNaseH-like_dom_sf"/>
</dbReference>
<accession>A0A2U1N7R4</accession>
<protein>
    <recommendedName>
        <fullName evidence="3">YqgF/RNase H-like domain-containing protein</fullName>
    </recommendedName>
</protein>
<comment type="caution">
    <text evidence="1">The sequence shown here is derived from an EMBL/GenBank/DDBJ whole genome shotgun (WGS) entry which is preliminary data.</text>
</comment>
<dbReference type="PANTHER" id="PTHR33317">
    <property type="entry name" value="POLYNUCLEOTIDYL TRANSFERASE, RIBONUCLEASE H-LIKE SUPERFAMILY PROTEIN"/>
    <property type="match status" value="1"/>
</dbReference>
<evidence type="ECO:0008006" key="3">
    <source>
        <dbReference type="Google" id="ProtNLM"/>
    </source>
</evidence>
<dbReference type="EMBL" id="PKPP01003421">
    <property type="protein sequence ID" value="PWA69523.1"/>
    <property type="molecule type" value="Genomic_DNA"/>
</dbReference>
<organism evidence="1 2">
    <name type="scientific">Artemisia annua</name>
    <name type="common">Sweet wormwood</name>
    <dbReference type="NCBI Taxonomy" id="35608"/>
    <lineage>
        <taxon>Eukaryota</taxon>
        <taxon>Viridiplantae</taxon>
        <taxon>Streptophyta</taxon>
        <taxon>Embryophyta</taxon>
        <taxon>Tracheophyta</taxon>
        <taxon>Spermatophyta</taxon>
        <taxon>Magnoliopsida</taxon>
        <taxon>eudicotyledons</taxon>
        <taxon>Gunneridae</taxon>
        <taxon>Pentapetalae</taxon>
        <taxon>asterids</taxon>
        <taxon>campanulids</taxon>
        <taxon>Asterales</taxon>
        <taxon>Asteraceae</taxon>
        <taxon>Asteroideae</taxon>
        <taxon>Anthemideae</taxon>
        <taxon>Artemisiinae</taxon>
        <taxon>Artemisia</taxon>
    </lineage>
</organism>
<proteinExistence type="predicted"/>
<dbReference type="InterPro" id="IPR012337">
    <property type="entry name" value="RNaseH-like_sf"/>
</dbReference>
<dbReference type="AlphaFoldDB" id="A0A2U1N7R4"/>
<gene>
    <name evidence="1" type="ORF">CTI12_AA298700</name>
</gene>
<evidence type="ECO:0000313" key="2">
    <source>
        <dbReference type="Proteomes" id="UP000245207"/>
    </source>
</evidence>
<dbReference type="Gene3D" id="3.30.420.140">
    <property type="entry name" value="YqgF/RNase H-like domain"/>
    <property type="match status" value="1"/>
</dbReference>
<evidence type="ECO:0000313" key="1">
    <source>
        <dbReference type="EMBL" id="PWA69523.1"/>
    </source>
</evidence>
<keyword evidence="2" id="KW-1185">Reference proteome</keyword>
<name>A0A2U1N7R4_ARTAN</name>
<dbReference type="SUPFAM" id="SSF53098">
    <property type="entry name" value="Ribonuclease H-like"/>
    <property type="match status" value="1"/>
</dbReference>
<dbReference type="STRING" id="35608.A0A2U1N7R4"/>
<reference evidence="1 2" key="1">
    <citation type="journal article" date="2018" name="Mol. Plant">
        <title>The genome of Artemisia annua provides insight into the evolution of Asteraceae family and artemisinin biosynthesis.</title>
        <authorList>
            <person name="Shen Q."/>
            <person name="Zhang L."/>
            <person name="Liao Z."/>
            <person name="Wang S."/>
            <person name="Yan T."/>
            <person name="Shi P."/>
            <person name="Liu M."/>
            <person name="Fu X."/>
            <person name="Pan Q."/>
            <person name="Wang Y."/>
            <person name="Lv Z."/>
            <person name="Lu X."/>
            <person name="Zhang F."/>
            <person name="Jiang W."/>
            <person name="Ma Y."/>
            <person name="Chen M."/>
            <person name="Hao X."/>
            <person name="Li L."/>
            <person name="Tang Y."/>
            <person name="Lv G."/>
            <person name="Zhou Y."/>
            <person name="Sun X."/>
            <person name="Brodelius P.E."/>
            <person name="Rose J.K.C."/>
            <person name="Tang K."/>
        </authorList>
    </citation>
    <scope>NUCLEOTIDE SEQUENCE [LARGE SCALE GENOMIC DNA]</scope>
    <source>
        <strain evidence="2">cv. Huhao1</strain>
        <tissue evidence="1">Leaf</tissue>
    </source>
</reference>
<sequence>MKFFRCSFDLFHEVVHSTKPGIFVGLDVRARYVGVAVGDLTFERAYPYCCVEKKENNIHQIATELRRLVTLVQTFVDDLNKTRILEGVKYGYFPEREKSRMKFFRCSFDLFHEVVHSTKPGIFFGLDVRARYVGVALGDLTFERAYPYCCVEKKENNIHQIATELRRLVTEWKVAGLIVGQPPEIPEYKTDVTLVQTFVDDLNKTRILEGVKYGYFPEREKSRRVDCLLEPFALDYDFVKINGKADAAVLLQDYLNDSQRYALRLPKIET</sequence>
<dbReference type="GO" id="GO:0000967">
    <property type="term" value="P:rRNA 5'-end processing"/>
    <property type="evidence" value="ECO:0007669"/>
    <property type="project" value="TreeGrafter"/>
</dbReference>
<dbReference type="InterPro" id="IPR005227">
    <property type="entry name" value="YqgF"/>
</dbReference>
<dbReference type="Proteomes" id="UP000245207">
    <property type="component" value="Unassembled WGS sequence"/>
</dbReference>
<dbReference type="PANTHER" id="PTHR33317:SF1">
    <property type="entry name" value="POLYNUCLEOTIDYL TRANSFERASE, RIBONUCLEASE H-LIKE SUPERFAMILY PROTEIN"/>
    <property type="match status" value="1"/>
</dbReference>